<dbReference type="InterPro" id="IPR003615">
    <property type="entry name" value="HNH_nuc"/>
</dbReference>
<evidence type="ECO:0000259" key="1">
    <source>
        <dbReference type="Pfam" id="PF13391"/>
    </source>
</evidence>
<dbReference type="EMBL" id="JAYKXP010000015">
    <property type="protein sequence ID" value="KAK7050009.1"/>
    <property type="molecule type" value="Genomic_DNA"/>
</dbReference>
<dbReference type="Proteomes" id="UP001383192">
    <property type="component" value="Unassembled WGS sequence"/>
</dbReference>
<organism evidence="2 3">
    <name type="scientific">Paramarasmius palmivorus</name>
    <dbReference type="NCBI Taxonomy" id="297713"/>
    <lineage>
        <taxon>Eukaryota</taxon>
        <taxon>Fungi</taxon>
        <taxon>Dikarya</taxon>
        <taxon>Basidiomycota</taxon>
        <taxon>Agaricomycotina</taxon>
        <taxon>Agaricomycetes</taxon>
        <taxon>Agaricomycetidae</taxon>
        <taxon>Agaricales</taxon>
        <taxon>Marasmiineae</taxon>
        <taxon>Marasmiaceae</taxon>
        <taxon>Paramarasmius</taxon>
    </lineage>
</organism>
<evidence type="ECO:0000313" key="2">
    <source>
        <dbReference type="EMBL" id="KAK7050009.1"/>
    </source>
</evidence>
<accession>A0AAW0DFA6</accession>
<name>A0AAW0DFA6_9AGAR</name>
<comment type="caution">
    <text evidence="2">The sequence shown here is derived from an EMBL/GenBank/DDBJ whole genome shotgun (WGS) entry which is preliminary data.</text>
</comment>
<proteinExistence type="predicted"/>
<dbReference type="AlphaFoldDB" id="A0AAW0DFA6"/>
<sequence>MKCKSQPLPQPSDTIQASSKAVQDAYSRVVTAENLSQKAEEKRNSRIIGYLLIWFVKFQHTLSEQPTTYLVEEIHHLPDDRAVFELGEHYLQLFTAFRRYKPTPKPSTRPSRPSPDDQVEDLEHLVGSKKNYKNTKDLALFRDGFRCLATSVLEMQAVLLYNVANDGTASPTQCCHIFGAGNVIDLEANKHERELKRQRASGSLAILKAFGISISDTFIQKDGVHDLRNVLTLRAPCHEAFDAMYMWFEPTGVKHQYKICHFIDGQLARETHDMVTFQINDAVVEGSSPCIEKMKANPDQFLPDPKLLTLHATCAKVAHLSGAAEVLDEWERDLEEKKVLAADGSDMDMFNYALIGLVQVEVN</sequence>
<dbReference type="Pfam" id="PF13391">
    <property type="entry name" value="HNH_2"/>
    <property type="match status" value="1"/>
</dbReference>
<feature type="domain" description="HNH nuclease" evidence="1">
    <location>
        <begin position="172"/>
        <end position="248"/>
    </location>
</feature>
<reference evidence="2 3" key="1">
    <citation type="submission" date="2024-01" db="EMBL/GenBank/DDBJ databases">
        <title>A draft genome for a cacao thread blight-causing isolate of Paramarasmius palmivorus.</title>
        <authorList>
            <person name="Baruah I.K."/>
            <person name="Bukari Y."/>
            <person name="Amoako-Attah I."/>
            <person name="Meinhardt L.W."/>
            <person name="Bailey B.A."/>
            <person name="Cohen S.P."/>
        </authorList>
    </citation>
    <scope>NUCLEOTIDE SEQUENCE [LARGE SCALE GENOMIC DNA]</scope>
    <source>
        <strain evidence="2 3">GH-12</strain>
    </source>
</reference>
<keyword evidence="3" id="KW-1185">Reference proteome</keyword>
<gene>
    <name evidence="2" type="ORF">VNI00_005440</name>
</gene>
<evidence type="ECO:0000313" key="3">
    <source>
        <dbReference type="Proteomes" id="UP001383192"/>
    </source>
</evidence>
<protein>
    <recommendedName>
        <fullName evidence="1">HNH nuclease domain-containing protein</fullName>
    </recommendedName>
</protein>